<dbReference type="Gene3D" id="3.30.420.270">
    <property type="match status" value="1"/>
</dbReference>
<evidence type="ECO:0000256" key="4">
    <source>
        <dbReference type="ARBA" id="ARBA00022692"/>
    </source>
</evidence>
<evidence type="ECO:0000256" key="6">
    <source>
        <dbReference type="ARBA" id="ARBA00023136"/>
    </source>
</evidence>
<protein>
    <submittedName>
        <fullName evidence="10">Biopolymer transport protein ExbD</fullName>
    </submittedName>
    <submittedName>
        <fullName evidence="9">Biopolymer transporter ExbD</fullName>
    </submittedName>
</protein>
<dbReference type="InterPro" id="IPR003400">
    <property type="entry name" value="ExbD"/>
</dbReference>
<keyword evidence="5 8" id="KW-1133">Transmembrane helix</keyword>
<evidence type="ECO:0000256" key="2">
    <source>
        <dbReference type="ARBA" id="ARBA00005811"/>
    </source>
</evidence>
<keyword evidence="3" id="KW-1003">Cell membrane</keyword>
<dbReference type="GO" id="GO:0015031">
    <property type="term" value="P:protein transport"/>
    <property type="evidence" value="ECO:0007669"/>
    <property type="project" value="UniProtKB-KW"/>
</dbReference>
<dbReference type="OrthoDB" id="9793581at2"/>
<dbReference type="PANTHER" id="PTHR30558:SF13">
    <property type="entry name" value="BIOPOLYMER TRANSPORT PROTEIN EXBD2"/>
    <property type="match status" value="1"/>
</dbReference>
<evidence type="ECO:0000256" key="1">
    <source>
        <dbReference type="ARBA" id="ARBA00004162"/>
    </source>
</evidence>
<organism evidence="10 11">
    <name type="scientific">Halopseudomonas sabulinigri</name>
    <dbReference type="NCBI Taxonomy" id="472181"/>
    <lineage>
        <taxon>Bacteria</taxon>
        <taxon>Pseudomonadati</taxon>
        <taxon>Pseudomonadota</taxon>
        <taxon>Gammaproteobacteria</taxon>
        <taxon>Pseudomonadales</taxon>
        <taxon>Pseudomonadaceae</taxon>
        <taxon>Halopseudomonas</taxon>
    </lineage>
</organism>
<dbReference type="PANTHER" id="PTHR30558">
    <property type="entry name" value="EXBD MEMBRANE COMPONENT OF PMF-DRIVEN MACROMOLECULE IMPORT SYSTEM"/>
    <property type="match status" value="1"/>
</dbReference>
<accession>A0A1H1VAD5</accession>
<evidence type="ECO:0000313" key="11">
    <source>
        <dbReference type="Proteomes" id="UP000243413"/>
    </source>
</evidence>
<evidence type="ECO:0000256" key="7">
    <source>
        <dbReference type="RuleBase" id="RU003879"/>
    </source>
</evidence>
<dbReference type="GO" id="GO:0005886">
    <property type="term" value="C:plasma membrane"/>
    <property type="evidence" value="ECO:0007669"/>
    <property type="project" value="UniProtKB-SubCell"/>
</dbReference>
<sequence length="137" mass="14918">MRMRRHHSTADDEAGIDLTPMLDIVFIMLIFFIVTSSFIKESGITVERPSAASAAEQPKGNILIAVSADGEIWIDRKQVDIRAVRAAVERMRVDQPDSTVVVQADKDARSGLVIRVMDQAKLAGVEAVALAATAESR</sequence>
<keyword evidence="7" id="KW-0813">Transport</keyword>
<evidence type="ECO:0000256" key="3">
    <source>
        <dbReference type="ARBA" id="ARBA00022475"/>
    </source>
</evidence>
<name>A0A1H1VAD5_9GAMM</name>
<keyword evidence="4 7" id="KW-0812">Transmembrane</keyword>
<dbReference type="AlphaFoldDB" id="A0A1H1VAD5"/>
<evidence type="ECO:0000313" key="9">
    <source>
        <dbReference type="EMBL" id="GAA6133110.1"/>
    </source>
</evidence>
<comment type="similarity">
    <text evidence="2 7">Belongs to the ExbD/TolR family.</text>
</comment>
<evidence type="ECO:0000256" key="8">
    <source>
        <dbReference type="SAM" id="Phobius"/>
    </source>
</evidence>
<dbReference type="RefSeq" id="WP_092287500.1">
    <property type="nucleotide sequence ID" value="NZ_BAABWD010000007.1"/>
</dbReference>
<dbReference type="EMBL" id="LT629763">
    <property type="protein sequence ID" value="SDS81714.1"/>
    <property type="molecule type" value="Genomic_DNA"/>
</dbReference>
<keyword evidence="7" id="KW-0653">Protein transport</keyword>
<dbReference type="STRING" id="472181.SAMN05216271_2817"/>
<dbReference type="Proteomes" id="UP001486808">
    <property type="component" value="Unassembled WGS sequence"/>
</dbReference>
<reference evidence="10" key="1">
    <citation type="submission" date="2016-10" db="EMBL/GenBank/DDBJ databases">
        <authorList>
            <person name="de Groot N.N."/>
        </authorList>
    </citation>
    <scope>NUCLEOTIDE SEQUENCE [LARGE SCALE GENOMIC DNA]</scope>
    <source>
        <strain evidence="10">JCM 14963</strain>
    </source>
</reference>
<feature type="transmembrane region" description="Helical" evidence="8">
    <location>
        <begin position="21"/>
        <end position="39"/>
    </location>
</feature>
<dbReference type="Proteomes" id="UP000243413">
    <property type="component" value="Chromosome I"/>
</dbReference>
<gene>
    <name evidence="9" type="ORF">NBRC116187_34700</name>
    <name evidence="10" type="ORF">SAMN05216271_2817</name>
</gene>
<dbReference type="EMBL" id="BAABWD010000007">
    <property type="protein sequence ID" value="GAA6133110.1"/>
    <property type="molecule type" value="Genomic_DNA"/>
</dbReference>
<dbReference type="Pfam" id="PF02472">
    <property type="entry name" value="ExbD"/>
    <property type="match status" value="1"/>
</dbReference>
<keyword evidence="6 8" id="KW-0472">Membrane</keyword>
<keyword evidence="12" id="KW-1185">Reference proteome</keyword>
<reference evidence="11" key="2">
    <citation type="submission" date="2016-10" db="EMBL/GenBank/DDBJ databases">
        <authorList>
            <person name="Varghese N."/>
            <person name="Submissions S."/>
        </authorList>
    </citation>
    <scope>NUCLEOTIDE SEQUENCE [LARGE SCALE GENOMIC DNA]</scope>
    <source>
        <strain evidence="11">JCM 14963</strain>
    </source>
</reference>
<reference evidence="9 12" key="3">
    <citation type="submission" date="2024-04" db="EMBL/GenBank/DDBJ databases">
        <title>Draft genome sequence of Halopseudomonas sabulinigri NBRC 116187.</title>
        <authorList>
            <person name="Miyakawa T."/>
            <person name="Kusuya Y."/>
            <person name="Miura T."/>
        </authorList>
    </citation>
    <scope>NUCLEOTIDE SEQUENCE [LARGE SCALE GENOMIC DNA]</scope>
    <source>
        <strain evidence="9 12">4NH20-0042</strain>
    </source>
</reference>
<comment type="subcellular location">
    <subcellularLocation>
        <location evidence="1">Cell membrane</location>
        <topology evidence="1">Single-pass membrane protein</topology>
    </subcellularLocation>
    <subcellularLocation>
        <location evidence="7">Cell membrane</location>
        <topology evidence="7">Single-pass type II membrane protein</topology>
    </subcellularLocation>
</comment>
<proteinExistence type="inferred from homology"/>
<dbReference type="GO" id="GO:0022857">
    <property type="term" value="F:transmembrane transporter activity"/>
    <property type="evidence" value="ECO:0007669"/>
    <property type="project" value="InterPro"/>
</dbReference>
<evidence type="ECO:0000313" key="10">
    <source>
        <dbReference type="EMBL" id="SDS81714.1"/>
    </source>
</evidence>
<evidence type="ECO:0000256" key="5">
    <source>
        <dbReference type="ARBA" id="ARBA00022989"/>
    </source>
</evidence>
<evidence type="ECO:0000313" key="12">
    <source>
        <dbReference type="Proteomes" id="UP001486808"/>
    </source>
</evidence>